<feature type="region of interest" description="Disordered" evidence="2">
    <location>
        <begin position="1"/>
        <end position="62"/>
    </location>
</feature>
<organism evidence="3 4">
    <name type="scientific">Pythium oligandrum</name>
    <name type="common">Mycoparasitic fungus</name>
    <dbReference type="NCBI Taxonomy" id="41045"/>
    <lineage>
        <taxon>Eukaryota</taxon>
        <taxon>Sar</taxon>
        <taxon>Stramenopiles</taxon>
        <taxon>Oomycota</taxon>
        <taxon>Peronosporomycetes</taxon>
        <taxon>Pythiales</taxon>
        <taxon>Pythiaceae</taxon>
        <taxon>Pythium</taxon>
    </lineage>
</organism>
<keyword evidence="4" id="KW-1185">Reference proteome</keyword>
<dbReference type="Pfam" id="PF12796">
    <property type="entry name" value="Ank_2"/>
    <property type="match status" value="4"/>
</dbReference>
<dbReference type="InterPro" id="IPR002110">
    <property type="entry name" value="Ankyrin_rpt"/>
</dbReference>
<dbReference type="PANTHER" id="PTHR46586">
    <property type="entry name" value="ANKYRIN REPEAT-CONTAINING PROTEIN"/>
    <property type="match status" value="1"/>
</dbReference>
<dbReference type="PROSITE" id="PS50297">
    <property type="entry name" value="ANK_REP_REGION"/>
    <property type="match status" value="1"/>
</dbReference>
<comment type="caution">
    <text evidence="3">The sequence shown here is derived from an EMBL/GenBank/DDBJ whole genome shotgun (WGS) entry which is preliminary data.</text>
</comment>
<keyword evidence="1" id="KW-0040">ANK repeat</keyword>
<evidence type="ECO:0000313" key="4">
    <source>
        <dbReference type="Proteomes" id="UP000794436"/>
    </source>
</evidence>
<evidence type="ECO:0000256" key="2">
    <source>
        <dbReference type="SAM" id="MobiDB-lite"/>
    </source>
</evidence>
<reference evidence="3" key="1">
    <citation type="submission" date="2019-03" db="EMBL/GenBank/DDBJ databases">
        <title>Long read genome sequence of the mycoparasitic Pythium oligandrum ATCC 38472 isolated from sugarbeet rhizosphere.</title>
        <authorList>
            <person name="Gaulin E."/>
        </authorList>
    </citation>
    <scope>NUCLEOTIDE SEQUENCE</scope>
    <source>
        <strain evidence="3">ATCC 38472_TT</strain>
    </source>
</reference>
<protein>
    <recommendedName>
        <fullName evidence="5">Ankyrin repeat-containing domain</fullName>
    </recommendedName>
</protein>
<dbReference type="InterPro" id="IPR052050">
    <property type="entry name" value="SecEffector_AnkRepeat"/>
</dbReference>
<dbReference type="OrthoDB" id="539213at2759"/>
<gene>
    <name evidence="3" type="ORF">Poli38472_007097</name>
</gene>
<feature type="repeat" description="ANK" evidence="1">
    <location>
        <begin position="1307"/>
        <end position="1331"/>
    </location>
</feature>
<name>A0A8K1FGQ5_PYTOL</name>
<evidence type="ECO:0008006" key="5">
    <source>
        <dbReference type="Google" id="ProtNLM"/>
    </source>
</evidence>
<dbReference type="SMART" id="SM00248">
    <property type="entry name" value="ANK"/>
    <property type="match status" value="11"/>
</dbReference>
<proteinExistence type="predicted"/>
<dbReference type="PROSITE" id="PS50088">
    <property type="entry name" value="ANK_REPEAT"/>
    <property type="match status" value="1"/>
</dbReference>
<accession>A0A8K1FGQ5</accession>
<dbReference type="InterPro" id="IPR036770">
    <property type="entry name" value="Ankyrin_rpt-contain_sf"/>
</dbReference>
<dbReference type="Proteomes" id="UP000794436">
    <property type="component" value="Unassembled WGS sequence"/>
</dbReference>
<dbReference type="PANTHER" id="PTHR46586:SF3">
    <property type="entry name" value="ANKYRIN REPEAT-CONTAINING PROTEIN"/>
    <property type="match status" value="1"/>
</dbReference>
<feature type="compositionally biased region" description="Low complexity" evidence="2">
    <location>
        <begin position="19"/>
        <end position="36"/>
    </location>
</feature>
<evidence type="ECO:0000313" key="3">
    <source>
        <dbReference type="EMBL" id="TMW58952.1"/>
    </source>
</evidence>
<dbReference type="SUPFAM" id="SSF48403">
    <property type="entry name" value="Ankyrin repeat"/>
    <property type="match status" value="3"/>
</dbReference>
<sequence length="1441" mass="163483">MNVLRARHSTHAETESNGSYVDESSSDVSDSSYLYETNEDDSDSEREEKEEEEQEEEEEDTGYVFDEADHLAAMVEGNLVKKWFEENRRIKWTKTWTAMDEAAKQGRLDIVQKLHDDGSWPCTKLAMDWAAMNGHLDVVAWLSSARTEGCTTDAMDWAAANGHDKVVRWLCEKSMPGTWHAMEYAALGGFLDVVKTLYDQPAFDNWPQPHDASVLFGLLKTRTTSVLRYIVQQRGKYYGKCGRNPEYASPSQEPPTGPRIDIRGKKFIFTAVAKVCATEISQAPEELAPIISEFIMVNPPTLLPQEEFEEGDAEAIPIPHNELFYNSFEDLSNHLEAAKRGWVFWLKRFSKVRSEDMVIAAEHGQFEAACLMHSYVTADNENRCPERFLYLTVEKGDMELVRWHTRNCRAHSIQDLLYLATWIGREDVVSWMIEEWDEVCTLGSQEAASGANRVMFHSLDASFNQVKERFKADLEGVRSSPNELEEAVEHGKLRDVEYFLTEYPVTSNVCDLAAISGRLRILKHLPELRCTVSGLYGAIIGNHYSVVRYLYRHQPKLVEWPMVEDGPHVLRCFLHVNEHQSNAIREKEKNRKMLDFFRVERGMRLEARDLNEAVFRRDAVRVRMLCELKLVEENRDAISIAAAHGDFDLLKVMCRTEQEFSSDAVNAAAEEGHLEIVQYLHGRGATCPRSALDLAAANGHLDVVEYLLSYRREDYSQWGMYWASGYGHIDVVQCLLAHKIRADLEMCVAVAKMHGHEAVAALFESHRVVYDERYGKQRSSCNVQVDWTTDAMDQAAKHGRLDVVKWLHTNRREGCTKKAMDGAVEEGHYDVVKWLCENRTEGCSSSALVSAMKNGRRDIVALLLEEVESLQNWPEARHATVLAKLIEGSNLDAYQDIVRHREKLYKGNPVNYSQVDAPSTEAETFEFVLPIVSEVTARLSSKLSRGGGSVEIGNTITKFVMDPLKYTTALKDGNVHWLTHFSEHPNEDALLLAKSGNLEGARSLHQNLSVRERLRCRKQFLYVTMETSDIDFIKWHVRECPDHSMEEWLYAATYVGREDVVSWMKESWCTLDQISRNPGGVLLFPNSLEESLSRVEEKFSNVLPVVKKQMSGLEQAAWSGKLTDVRAYLTNSVTTSNNAADLAAIKGKLPALEFLLDEGLTCSVGGLFGAIKGGHVKIVKHLYKHQSDLAKWPKSEDGTALLRRFLNPIQKEMLEFFGRKRNLRLETHDLSQAAFRKNRELVQVLCELQLVEHRHDAIDIAAVRGDDEMLKILYPPGQQCSVRAICGAAEEGHLAMVQHLHTHHAAISRSAIDLAARNGHVEIVRCLLQHGQACSDWAMYWASACGHVDVVRALVEHLVKCDVDKCVEVAMTEEIVAILRDNSKEIEQQNQRSSSYNARKARQIKMKMVRKPSRVIYRELESRIWPNGLPSDLKSGVPPGN</sequence>
<dbReference type="EMBL" id="SPLM01000110">
    <property type="protein sequence ID" value="TMW58952.1"/>
    <property type="molecule type" value="Genomic_DNA"/>
</dbReference>
<evidence type="ECO:0000256" key="1">
    <source>
        <dbReference type="PROSITE-ProRule" id="PRU00023"/>
    </source>
</evidence>
<dbReference type="Gene3D" id="1.25.40.20">
    <property type="entry name" value="Ankyrin repeat-containing domain"/>
    <property type="match status" value="4"/>
</dbReference>
<feature type="compositionally biased region" description="Acidic residues" evidence="2">
    <location>
        <begin position="37"/>
        <end position="61"/>
    </location>
</feature>